<reference evidence="2 3" key="1">
    <citation type="submission" date="2019-02" db="EMBL/GenBank/DDBJ databases">
        <title>Deep-cultivation of Planctomycetes and their phenomic and genomic characterization uncovers novel biology.</title>
        <authorList>
            <person name="Wiegand S."/>
            <person name="Jogler M."/>
            <person name="Boedeker C."/>
            <person name="Pinto D."/>
            <person name="Vollmers J."/>
            <person name="Rivas-Marin E."/>
            <person name="Kohn T."/>
            <person name="Peeters S.H."/>
            <person name="Heuer A."/>
            <person name="Rast P."/>
            <person name="Oberbeckmann S."/>
            <person name="Bunk B."/>
            <person name="Jeske O."/>
            <person name="Meyerdierks A."/>
            <person name="Storesund J.E."/>
            <person name="Kallscheuer N."/>
            <person name="Luecker S."/>
            <person name="Lage O.M."/>
            <person name="Pohl T."/>
            <person name="Merkel B.J."/>
            <person name="Hornburger P."/>
            <person name="Mueller R.-W."/>
            <person name="Bruemmer F."/>
            <person name="Labrenz M."/>
            <person name="Spormann A.M."/>
            <person name="Op den Camp H."/>
            <person name="Overmann J."/>
            <person name="Amann R."/>
            <person name="Jetten M.S.M."/>
            <person name="Mascher T."/>
            <person name="Medema M.H."/>
            <person name="Devos D.P."/>
            <person name="Kaster A.-K."/>
            <person name="Ovreas L."/>
            <person name="Rohde M."/>
            <person name="Galperin M.Y."/>
            <person name="Jogler C."/>
        </authorList>
    </citation>
    <scope>NUCLEOTIDE SEQUENCE [LARGE SCALE GENOMIC DNA]</scope>
    <source>
        <strain evidence="2 3">ETA_A1</strain>
    </source>
</reference>
<dbReference type="OrthoDB" id="9896668at2"/>
<organism evidence="2 3">
    <name type="scientific">Urbifossiella limnaea</name>
    <dbReference type="NCBI Taxonomy" id="2528023"/>
    <lineage>
        <taxon>Bacteria</taxon>
        <taxon>Pseudomonadati</taxon>
        <taxon>Planctomycetota</taxon>
        <taxon>Planctomycetia</taxon>
        <taxon>Gemmatales</taxon>
        <taxon>Gemmataceae</taxon>
        <taxon>Urbifossiella</taxon>
    </lineage>
</organism>
<gene>
    <name evidence="2" type="ORF">ETAA1_13200</name>
</gene>
<feature type="chain" id="PRO_5022008182" evidence="1">
    <location>
        <begin position="24"/>
        <end position="334"/>
    </location>
</feature>
<dbReference type="KEGG" id="uli:ETAA1_13200"/>
<accession>A0A517XPH7</accession>
<keyword evidence="3" id="KW-1185">Reference proteome</keyword>
<dbReference type="EMBL" id="CP036273">
    <property type="protein sequence ID" value="QDU19396.1"/>
    <property type="molecule type" value="Genomic_DNA"/>
</dbReference>
<name>A0A517XPH7_9BACT</name>
<sequence precursor="true">MFATLLVAAATAPAAPIPADAHAAPAGPAPWVVHLKSDDANQLRLLVQTPATVKQTRQMVKQVNGKQVVEQQVVDVQTVQHTQVSLADLSGTVAAADGSPVGSAELLRRAKDGVTVLISADGKAVDRAWLKAVGSNTVVVAAKALAGAAAAPQPINSTRGVANTPAPRLTLLTTGPDGTVRVSTQPGGVRYYTSGRMVIMNGAPLMLDDVGYAMPNGGGAQQVRPLNEVGFDAYDLTGRIVARDEAVRRLRAGGLVLVAPGRFPDPAHLQPFRGDLLVLVSSENLSAAGAAPATPAPAPAVEVKPAILRVAPLVAPAQLARPVLRAVPAQPPQP</sequence>
<feature type="signal peptide" evidence="1">
    <location>
        <begin position="1"/>
        <end position="23"/>
    </location>
</feature>
<dbReference type="Proteomes" id="UP000319576">
    <property type="component" value="Chromosome"/>
</dbReference>
<evidence type="ECO:0000313" key="2">
    <source>
        <dbReference type="EMBL" id="QDU19396.1"/>
    </source>
</evidence>
<proteinExistence type="predicted"/>
<protein>
    <submittedName>
        <fullName evidence="2">Uncharacterized protein</fullName>
    </submittedName>
</protein>
<dbReference type="AlphaFoldDB" id="A0A517XPH7"/>
<dbReference type="RefSeq" id="WP_145235360.1">
    <property type="nucleotide sequence ID" value="NZ_CP036273.1"/>
</dbReference>
<evidence type="ECO:0000256" key="1">
    <source>
        <dbReference type="SAM" id="SignalP"/>
    </source>
</evidence>
<keyword evidence="1" id="KW-0732">Signal</keyword>
<evidence type="ECO:0000313" key="3">
    <source>
        <dbReference type="Proteomes" id="UP000319576"/>
    </source>
</evidence>